<dbReference type="PATRIC" id="fig|1619044.3.peg.1069"/>
<dbReference type="GO" id="GO:0008797">
    <property type="term" value="F:aspartate ammonia-lyase activity"/>
    <property type="evidence" value="ECO:0007669"/>
    <property type="project" value="TreeGrafter"/>
</dbReference>
<dbReference type="GO" id="GO:0005829">
    <property type="term" value="C:cytosol"/>
    <property type="evidence" value="ECO:0007669"/>
    <property type="project" value="TreeGrafter"/>
</dbReference>
<organism evidence="4 5">
    <name type="scientific">Candidatus Magasanikbacteria bacterium GW2011_GWA2_56_11</name>
    <dbReference type="NCBI Taxonomy" id="1619044"/>
    <lineage>
        <taxon>Bacteria</taxon>
        <taxon>Candidatus Magasanikiibacteriota</taxon>
    </lineage>
</organism>
<dbReference type="Proteomes" id="UP000033870">
    <property type="component" value="Unassembled WGS sequence"/>
</dbReference>
<dbReference type="InterPro" id="IPR020557">
    <property type="entry name" value="Fumarate_lyase_CS"/>
</dbReference>
<evidence type="ECO:0000259" key="3">
    <source>
        <dbReference type="Pfam" id="PF10415"/>
    </source>
</evidence>
<name>A0A0G1YE25_9BACT</name>
<dbReference type="EMBL" id="LCRX01000014">
    <property type="protein sequence ID" value="KKW41733.1"/>
    <property type="molecule type" value="Genomic_DNA"/>
</dbReference>
<dbReference type="PANTHER" id="PTHR42696">
    <property type="entry name" value="ASPARTATE AMMONIA-LYASE"/>
    <property type="match status" value="1"/>
</dbReference>
<dbReference type="InterPro" id="IPR018951">
    <property type="entry name" value="Fumarase_C_C"/>
</dbReference>
<dbReference type="SUPFAM" id="SSF48557">
    <property type="entry name" value="L-aspartase-like"/>
    <property type="match status" value="1"/>
</dbReference>
<protein>
    <submittedName>
        <fullName evidence="4">Fumarate hydratase class II</fullName>
    </submittedName>
</protein>
<keyword evidence="1" id="KW-0456">Lyase</keyword>
<dbReference type="Pfam" id="PF00206">
    <property type="entry name" value="Lyase_1"/>
    <property type="match status" value="1"/>
</dbReference>
<gene>
    <name evidence="4" type="ORF">UY92_C0014G0058</name>
</gene>
<dbReference type="Gene3D" id="1.10.40.30">
    <property type="entry name" value="Fumarase/aspartase (C-terminal domain)"/>
    <property type="match status" value="1"/>
</dbReference>
<dbReference type="PRINTS" id="PR00149">
    <property type="entry name" value="FUMRATELYASE"/>
</dbReference>
<reference evidence="4 5" key="1">
    <citation type="journal article" date="2015" name="Nature">
        <title>rRNA introns, odd ribosomes, and small enigmatic genomes across a large radiation of phyla.</title>
        <authorList>
            <person name="Brown C.T."/>
            <person name="Hug L.A."/>
            <person name="Thomas B.C."/>
            <person name="Sharon I."/>
            <person name="Castelle C.J."/>
            <person name="Singh A."/>
            <person name="Wilkins M.J."/>
            <person name="Williams K.H."/>
            <person name="Banfield J.F."/>
        </authorList>
    </citation>
    <scope>NUCLEOTIDE SEQUENCE [LARGE SCALE GENOMIC DNA]</scope>
</reference>
<dbReference type="InterPro" id="IPR008948">
    <property type="entry name" value="L-Aspartase-like"/>
</dbReference>
<dbReference type="InterPro" id="IPR024083">
    <property type="entry name" value="Fumarase/histidase_N"/>
</dbReference>
<dbReference type="Pfam" id="PF10415">
    <property type="entry name" value="FumaraseC_C"/>
    <property type="match status" value="1"/>
</dbReference>
<dbReference type="STRING" id="1619044.UY92_C0014G0058"/>
<feature type="domain" description="Fumarate lyase N-terminal" evidence="2">
    <location>
        <begin position="11"/>
        <end position="316"/>
    </location>
</feature>
<accession>A0A0G1YE25</accession>
<evidence type="ECO:0000313" key="4">
    <source>
        <dbReference type="EMBL" id="KKW41733.1"/>
    </source>
</evidence>
<dbReference type="GO" id="GO:0006099">
    <property type="term" value="P:tricarboxylic acid cycle"/>
    <property type="evidence" value="ECO:0007669"/>
    <property type="project" value="InterPro"/>
</dbReference>
<evidence type="ECO:0000256" key="1">
    <source>
        <dbReference type="ARBA" id="ARBA00023239"/>
    </source>
</evidence>
<proteinExistence type="predicted"/>
<dbReference type="FunFam" id="1.20.200.10:FF:000001">
    <property type="entry name" value="Fumarate hydratase, mitochondrial"/>
    <property type="match status" value="1"/>
</dbReference>
<dbReference type="InterPro" id="IPR022761">
    <property type="entry name" value="Fumarate_lyase_N"/>
</dbReference>
<dbReference type="GO" id="GO:0006531">
    <property type="term" value="P:aspartate metabolic process"/>
    <property type="evidence" value="ECO:0007669"/>
    <property type="project" value="TreeGrafter"/>
</dbReference>
<dbReference type="Gene3D" id="1.20.200.10">
    <property type="entry name" value="Fumarase/aspartase (Central domain)"/>
    <property type="match status" value="1"/>
</dbReference>
<evidence type="ECO:0000313" key="5">
    <source>
        <dbReference type="Proteomes" id="UP000033870"/>
    </source>
</evidence>
<evidence type="ECO:0000259" key="2">
    <source>
        <dbReference type="Pfam" id="PF00206"/>
    </source>
</evidence>
<dbReference type="InterPro" id="IPR000362">
    <property type="entry name" value="Fumarate_lyase_fam"/>
</dbReference>
<dbReference type="PANTHER" id="PTHR42696:SF2">
    <property type="entry name" value="ASPARTATE AMMONIA-LYASE"/>
    <property type="match status" value="1"/>
</dbReference>
<dbReference type="Gene3D" id="1.10.275.10">
    <property type="entry name" value="Fumarase/aspartase (N-terminal domain)"/>
    <property type="match status" value="1"/>
</dbReference>
<feature type="domain" description="Fumarase C C-terminal" evidence="3">
    <location>
        <begin position="387"/>
        <end position="434"/>
    </location>
</feature>
<dbReference type="PROSITE" id="PS00163">
    <property type="entry name" value="FUMARATE_LYASES"/>
    <property type="match status" value="1"/>
</dbReference>
<sequence length="435" mass="46635">MRAKYSGPETAAAKRNFPFTTRSVHREFISSLAVIKKAAALANAAGGKLPSLVARSIARAADEIISGRLDHEFSLPALQGGAGTSINMNVNEVIAGRATQILKRKAAVHPNDHVNLSQSTNDVNPSALRIAGLNLLGTVLLESRGLAAALADKAKEYKDLRKLGRTHLQDAVPTTLGAEFAAYAASVERDIRRLEEVRPFLLELNLGGTAIGNSLNASPRYIREVYKHLRSLTGLRVKPAPNLMAQTSSQTDFVMLSQSLTALGIDLSRIANDLRLLASGPRGGLGEIELSPLQSGSSIMPGKVNPVLPEAVNQLYFMLSGNNETIQQAAQAAQLELGVMGPIIADRLLESLTATAEVVRQFTDKCVKTLRANTQTCHRWLEAANALATLLTPRLGYDAVSAAVKQAQAEGKTLREVVLARGLLMAREFDSLTRV</sequence>
<comment type="caution">
    <text evidence="4">The sequence shown here is derived from an EMBL/GenBank/DDBJ whole genome shotgun (WGS) entry which is preliminary data.</text>
</comment>
<dbReference type="InterPro" id="IPR051546">
    <property type="entry name" value="Aspartate_Ammonia-Lyase"/>
</dbReference>
<dbReference type="AlphaFoldDB" id="A0A0G1YE25"/>